<feature type="transmembrane region" description="Helical" evidence="1">
    <location>
        <begin position="40"/>
        <end position="57"/>
    </location>
</feature>
<dbReference type="KEGG" id="mrub:DEO27_028645"/>
<proteinExistence type="predicted"/>
<organism evidence="2 3">
    <name type="scientific">Mucilaginibacter rubeus</name>
    <dbReference type="NCBI Taxonomy" id="2027860"/>
    <lineage>
        <taxon>Bacteria</taxon>
        <taxon>Pseudomonadati</taxon>
        <taxon>Bacteroidota</taxon>
        <taxon>Sphingobacteriia</taxon>
        <taxon>Sphingobacteriales</taxon>
        <taxon>Sphingobacteriaceae</taxon>
        <taxon>Mucilaginibacter</taxon>
    </lineage>
</organism>
<keyword evidence="1" id="KW-1133">Transmembrane helix</keyword>
<evidence type="ECO:0000313" key="3">
    <source>
        <dbReference type="Proteomes" id="UP000251402"/>
    </source>
</evidence>
<keyword evidence="1" id="KW-0472">Membrane</keyword>
<keyword evidence="3" id="KW-1185">Reference proteome</keyword>
<name>A0A5C1I718_9SPHI</name>
<accession>A0A5C1I718</accession>
<keyword evidence="1" id="KW-0812">Transmembrane</keyword>
<feature type="transmembrane region" description="Helical" evidence="1">
    <location>
        <begin position="69"/>
        <end position="92"/>
    </location>
</feature>
<reference evidence="2" key="1">
    <citation type="submission" date="2019-08" db="EMBL/GenBank/DDBJ databases">
        <title>Comparative genome analysis confer to the adaptation heavy metal polluted environment.</title>
        <authorList>
            <person name="Li Y."/>
        </authorList>
    </citation>
    <scope>NUCLEOTIDE SEQUENCE [LARGE SCALE GENOMIC DNA]</scope>
    <source>
        <strain evidence="2">P1</strain>
    </source>
</reference>
<evidence type="ECO:0000256" key="1">
    <source>
        <dbReference type="SAM" id="Phobius"/>
    </source>
</evidence>
<dbReference type="AlphaFoldDB" id="A0A5C1I718"/>
<dbReference type="RefSeq" id="WP_112570856.1">
    <property type="nucleotide sequence ID" value="NZ_CP043450.1"/>
</dbReference>
<dbReference type="EMBL" id="CP043450">
    <property type="protein sequence ID" value="QEM13819.1"/>
    <property type="molecule type" value="Genomic_DNA"/>
</dbReference>
<feature type="transmembrane region" description="Helical" evidence="1">
    <location>
        <begin position="12"/>
        <end position="34"/>
    </location>
</feature>
<gene>
    <name evidence="2" type="ORF">DEO27_028645</name>
</gene>
<sequence>MNNQKKKPRTGVLIVIYVLAIAAIFISSVFMPASSEKIPPGFYLHLAVVIGCLFFLCRDLYRLIKRDKAYVWPVVVHVIALIILAAPLVVLMT</sequence>
<dbReference type="Proteomes" id="UP000251402">
    <property type="component" value="Chromosome"/>
</dbReference>
<evidence type="ECO:0000313" key="2">
    <source>
        <dbReference type="EMBL" id="QEM13819.1"/>
    </source>
</evidence>
<protein>
    <submittedName>
        <fullName evidence="2">Uncharacterized protein</fullName>
    </submittedName>
</protein>